<name>A0ACC0P8W5_RHOML</name>
<dbReference type="Proteomes" id="UP001062846">
    <property type="component" value="Chromosome 3"/>
</dbReference>
<sequence>MTHLHSPAQQFSTSLGFPPFLICISTSRFIAGGFAEFFHPPNIKTRCTFFCSFLKGQLLRLLEASH</sequence>
<protein>
    <submittedName>
        <fullName evidence="1">Uncharacterized protein</fullName>
    </submittedName>
</protein>
<evidence type="ECO:0000313" key="1">
    <source>
        <dbReference type="EMBL" id="KAI8562128.1"/>
    </source>
</evidence>
<accession>A0ACC0P8W5</accession>
<dbReference type="EMBL" id="CM046390">
    <property type="protein sequence ID" value="KAI8562128.1"/>
    <property type="molecule type" value="Genomic_DNA"/>
</dbReference>
<gene>
    <name evidence="1" type="ORF">RHMOL_Rhmol03G0010600</name>
</gene>
<proteinExistence type="predicted"/>
<keyword evidence="2" id="KW-1185">Reference proteome</keyword>
<comment type="caution">
    <text evidence="1">The sequence shown here is derived from an EMBL/GenBank/DDBJ whole genome shotgun (WGS) entry which is preliminary data.</text>
</comment>
<reference evidence="1" key="1">
    <citation type="submission" date="2022-02" db="EMBL/GenBank/DDBJ databases">
        <title>Plant Genome Project.</title>
        <authorList>
            <person name="Zhang R.-G."/>
        </authorList>
    </citation>
    <scope>NUCLEOTIDE SEQUENCE</scope>
    <source>
        <strain evidence="1">AT1</strain>
    </source>
</reference>
<evidence type="ECO:0000313" key="2">
    <source>
        <dbReference type="Proteomes" id="UP001062846"/>
    </source>
</evidence>
<organism evidence="1 2">
    <name type="scientific">Rhododendron molle</name>
    <name type="common">Chinese azalea</name>
    <name type="synonym">Azalea mollis</name>
    <dbReference type="NCBI Taxonomy" id="49168"/>
    <lineage>
        <taxon>Eukaryota</taxon>
        <taxon>Viridiplantae</taxon>
        <taxon>Streptophyta</taxon>
        <taxon>Embryophyta</taxon>
        <taxon>Tracheophyta</taxon>
        <taxon>Spermatophyta</taxon>
        <taxon>Magnoliopsida</taxon>
        <taxon>eudicotyledons</taxon>
        <taxon>Gunneridae</taxon>
        <taxon>Pentapetalae</taxon>
        <taxon>asterids</taxon>
        <taxon>Ericales</taxon>
        <taxon>Ericaceae</taxon>
        <taxon>Ericoideae</taxon>
        <taxon>Rhodoreae</taxon>
        <taxon>Rhododendron</taxon>
    </lineage>
</organism>